<evidence type="ECO:0000313" key="3">
    <source>
        <dbReference type="Proteomes" id="UP000696280"/>
    </source>
</evidence>
<reference evidence="2" key="1">
    <citation type="submission" date="2021-07" db="EMBL/GenBank/DDBJ databases">
        <authorList>
            <person name="Durling M."/>
        </authorList>
    </citation>
    <scope>NUCLEOTIDE SEQUENCE</scope>
</reference>
<proteinExistence type="predicted"/>
<sequence>MSPSQQSIARVAQVWPRWLPKAIQTDARANHSSLQPLSPTIKSPTANFNGSYFVASKSHSQQTNSTSAALNYQQSPREASSSL</sequence>
<feature type="compositionally biased region" description="Polar residues" evidence="1">
    <location>
        <begin position="57"/>
        <end position="83"/>
    </location>
</feature>
<feature type="region of interest" description="Disordered" evidence="1">
    <location>
        <begin position="56"/>
        <end position="83"/>
    </location>
</feature>
<evidence type="ECO:0000256" key="1">
    <source>
        <dbReference type="SAM" id="MobiDB-lite"/>
    </source>
</evidence>
<dbReference type="EMBL" id="CAJVRL010000067">
    <property type="protein sequence ID" value="CAG8955976.1"/>
    <property type="molecule type" value="Genomic_DNA"/>
</dbReference>
<gene>
    <name evidence="2" type="ORF">HYFRA_00008831</name>
</gene>
<dbReference type="Proteomes" id="UP000696280">
    <property type="component" value="Unassembled WGS sequence"/>
</dbReference>
<keyword evidence="3" id="KW-1185">Reference proteome</keyword>
<dbReference type="OrthoDB" id="5958943at2759"/>
<comment type="caution">
    <text evidence="2">The sequence shown here is derived from an EMBL/GenBank/DDBJ whole genome shotgun (WGS) entry which is preliminary data.</text>
</comment>
<accession>A0A9N9KXX4</accession>
<dbReference type="AlphaFoldDB" id="A0A9N9KXX4"/>
<evidence type="ECO:0000313" key="2">
    <source>
        <dbReference type="EMBL" id="CAG8955976.1"/>
    </source>
</evidence>
<name>A0A9N9KXX4_9HELO</name>
<organism evidence="2 3">
    <name type="scientific">Hymenoscyphus fraxineus</name>
    <dbReference type="NCBI Taxonomy" id="746836"/>
    <lineage>
        <taxon>Eukaryota</taxon>
        <taxon>Fungi</taxon>
        <taxon>Dikarya</taxon>
        <taxon>Ascomycota</taxon>
        <taxon>Pezizomycotina</taxon>
        <taxon>Leotiomycetes</taxon>
        <taxon>Helotiales</taxon>
        <taxon>Helotiaceae</taxon>
        <taxon>Hymenoscyphus</taxon>
    </lineage>
</organism>
<protein>
    <submittedName>
        <fullName evidence="2">Uncharacterized protein</fullName>
    </submittedName>
</protein>